<keyword evidence="9" id="KW-0575">Peroxidase</keyword>
<protein>
    <submittedName>
        <fullName evidence="9">Putative cytochrome c peroxidase</fullName>
    </submittedName>
</protein>
<comment type="subcellular location">
    <subcellularLocation>
        <location evidence="1">Cell envelope</location>
    </subcellularLocation>
</comment>
<accession>A0A0Q0WT91</accession>
<evidence type="ECO:0000259" key="8">
    <source>
        <dbReference type="PROSITE" id="PS51007"/>
    </source>
</evidence>
<dbReference type="EMBL" id="JRLF01000012">
    <property type="protein sequence ID" value="KQB39189.1"/>
    <property type="molecule type" value="Genomic_DNA"/>
</dbReference>
<dbReference type="GO" id="GO:0004130">
    <property type="term" value="F:cytochrome-c peroxidase activity"/>
    <property type="evidence" value="ECO:0007669"/>
    <property type="project" value="TreeGrafter"/>
</dbReference>
<dbReference type="AlphaFoldDB" id="A0A0Q0WT91"/>
<evidence type="ECO:0000313" key="10">
    <source>
        <dbReference type="Proteomes" id="UP000050443"/>
    </source>
</evidence>
<comment type="caution">
    <text evidence="9">The sequence shown here is derived from an EMBL/GenBank/DDBJ whole genome shotgun (WGS) entry which is preliminary data.</text>
</comment>
<evidence type="ECO:0000256" key="2">
    <source>
        <dbReference type="ARBA" id="ARBA00022617"/>
    </source>
</evidence>
<gene>
    <name evidence="9" type="ORF">RC62_867</name>
</gene>
<evidence type="ECO:0000313" key="9">
    <source>
        <dbReference type="EMBL" id="KQB39189.1"/>
    </source>
</evidence>
<feature type="domain" description="Cytochrome c" evidence="8">
    <location>
        <begin position="294"/>
        <end position="403"/>
    </location>
</feature>
<dbReference type="InterPro" id="IPR036909">
    <property type="entry name" value="Cyt_c-like_dom_sf"/>
</dbReference>
<dbReference type="PROSITE" id="PS51257">
    <property type="entry name" value="PROKAR_LIPOPROTEIN"/>
    <property type="match status" value="1"/>
</dbReference>
<dbReference type="PROSITE" id="PS51007">
    <property type="entry name" value="CYTC"/>
    <property type="match status" value="2"/>
</dbReference>
<keyword evidence="2 7" id="KW-0349">Heme</keyword>
<dbReference type="Proteomes" id="UP000050443">
    <property type="component" value="Unassembled WGS sequence"/>
</dbReference>
<evidence type="ECO:0000256" key="3">
    <source>
        <dbReference type="ARBA" id="ARBA00022723"/>
    </source>
</evidence>
<dbReference type="SUPFAM" id="SSF46626">
    <property type="entry name" value="Cytochrome c"/>
    <property type="match status" value="2"/>
</dbReference>
<dbReference type="PATRIC" id="fig|362413.3.peg.843"/>
<sequence>MKKIYCLLFLIAFVACQKKSKHQEINELFQSDITLLIEKVAKLKYSVKADSTEAQIQRQFLEAHQSYKKVEMISEYYLPEVSKSINGPAIPEFEENDKVTVPPEGFQVIEELIFPEYNKEKKKELLQELGVLSANLIRLEKVSNSTELTDAHVFDAMRLEVYRIITLGITGFDSPVVLNSLPEASVVLETIEKYYKVYLENKSVSNSKEVLQILEKGKKYLIANSNFNAFDRAYFIKEILNPLSKGIFKTQSQLGIPFMKEQRGLRVTAQTLFDTAAFDAEAFSGFPDYKTTPEKIALGKKLFNDPILSGNNTRSCASCHHADKAFTDGLEKAIALDGKSMIQRNTPTLTNIAFQRVFFADSRVSYLEDQAIAVIKNENEMHGSLEKSALAIQKKADYVKDFKNAFPKGEINEFAIKNALASYIRSLSNYDSKFDEYMQDKTTFTTDEKAGFNIFAGKAKCATCHFIPLTNGTVPPNFNRSESEILGVPNKNKKLDGDLGKFVITQAAIHKYSFKTPTIRNIELTAPYMHNGVYKTLEEVIDFYNEGGGLGLGFDLPNQTLPEDKLNLSDIEKKQLIAFMRTLTDKKYLERRRKNKEERVKRI</sequence>
<dbReference type="PANTHER" id="PTHR30600:SF10">
    <property type="entry name" value="BLL6722 PROTEIN"/>
    <property type="match status" value="1"/>
</dbReference>
<dbReference type="PANTHER" id="PTHR30600">
    <property type="entry name" value="CYTOCHROME C PEROXIDASE-RELATED"/>
    <property type="match status" value="1"/>
</dbReference>
<reference evidence="9 10" key="1">
    <citation type="submission" date="2014-09" db="EMBL/GenBank/DDBJ databases">
        <title>Genome sequence of Flavobacterium aquidurense RC62.</title>
        <authorList>
            <person name="Kim J.F."/>
            <person name="Kwak M.-J."/>
        </authorList>
    </citation>
    <scope>NUCLEOTIDE SEQUENCE [LARGE SCALE GENOMIC DNA]</scope>
    <source>
        <strain evidence="9 10">RC62</strain>
    </source>
</reference>
<dbReference type="Gene3D" id="1.10.760.10">
    <property type="entry name" value="Cytochrome c-like domain"/>
    <property type="match status" value="2"/>
</dbReference>
<dbReference type="GO" id="GO:0046872">
    <property type="term" value="F:metal ion binding"/>
    <property type="evidence" value="ECO:0007669"/>
    <property type="project" value="UniProtKB-KW"/>
</dbReference>
<evidence type="ECO:0000256" key="4">
    <source>
        <dbReference type="ARBA" id="ARBA00022729"/>
    </source>
</evidence>
<evidence type="ECO:0000256" key="5">
    <source>
        <dbReference type="ARBA" id="ARBA00023002"/>
    </source>
</evidence>
<dbReference type="Pfam" id="PF03150">
    <property type="entry name" value="CCP_MauG"/>
    <property type="match status" value="1"/>
</dbReference>
<dbReference type="InterPro" id="IPR051395">
    <property type="entry name" value="Cytochrome_c_Peroxidase/MauG"/>
</dbReference>
<dbReference type="GO" id="GO:0030313">
    <property type="term" value="C:cell envelope"/>
    <property type="evidence" value="ECO:0007669"/>
    <property type="project" value="UniProtKB-SubCell"/>
</dbReference>
<proteinExistence type="predicted"/>
<dbReference type="InterPro" id="IPR004852">
    <property type="entry name" value="Di-haem_cyt_c_peroxidsae"/>
</dbReference>
<name>A0A0Q0WT91_9FLAO</name>
<dbReference type="RefSeq" id="WP_055095477.1">
    <property type="nucleotide sequence ID" value="NZ_JRLF01000012.1"/>
</dbReference>
<dbReference type="InterPro" id="IPR009056">
    <property type="entry name" value="Cyt_c-like_dom"/>
</dbReference>
<evidence type="ECO:0000256" key="6">
    <source>
        <dbReference type="ARBA" id="ARBA00023004"/>
    </source>
</evidence>
<keyword evidence="6 7" id="KW-0408">Iron</keyword>
<dbReference type="Gene3D" id="1.20.1420.20">
    <property type="entry name" value="M75 peptidase, HXXE motif"/>
    <property type="match status" value="1"/>
</dbReference>
<dbReference type="STRING" id="362413.RC62_867"/>
<keyword evidence="3 7" id="KW-0479">Metal-binding</keyword>
<keyword evidence="5" id="KW-0560">Oxidoreductase</keyword>
<keyword evidence="4" id="KW-0732">Signal</keyword>
<feature type="domain" description="Cytochrome c" evidence="8">
    <location>
        <begin position="446"/>
        <end position="584"/>
    </location>
</feature>
<dbReference type="OrthoDB" id="9805202at2"/>
<evidence type="ECO:0000256" key="1">
    <source>
        <dbReference type="ARBA" id="ARBA00004196"/>
    </source>
</evidence>
<dbReference type="GO" id="GO:0020037">
    <property type="term" value="F:heme binding"/>
    <property type="evidence" value="ECO:0007669"/>
    <property type="project" value="InterPro"/>
</dbReference>
<evidence type="ECO:0000256" key="7">
    <source>
        <dbReference type="PROSITE-ProRule" id="PRU00433"/>
    </source>
</evidence>
<organism evidence="9 10">
    <name type="scientific">Flavobacterium aquidurense</name>
    <dbReference type="NCBI Taxonomy" id="362413"/>
    <lineage>
        <taxon>Bacteria</taxon>
        <taxon>Pseudomonadati</taxon>
        <taxon>Bacteroidota</taxon>
        <taxon>Flavobacteriia</taxon>
        <taxon>Flavobacteriales</taxon>
        <taxon>Flavobacteriaceae</taxon>
        <taxon>Flavobacterium</taxon>
    </lineage>
</organism>
<dbReference type="InterPro" id="IPR038352">
    <property type="entry name" value="Imelysin_sf"/>
</dbReference>
<dbReference type="GO" id="GO:0009055">
    <property type="term" value="F:electron transfer activity"/>
    <property type="evidence" value="ECO:0007669"/>
    <property type="project" value="InterPro"/>
</dbReference>